<evidence type="ECO:0000256" key="1">
    <source>
        <dbReference type="ARBA" id="ARBA00004370"/>
    </source>
</evidence>
<dbReference type="InterPro" id="IPR036013">
    <property type="entry name" value="Band_7/SPFH_dom_sf"/>
</dbReference>
<feature type="domain" description="Band 7" evidence="7">
    <location>
        <begin position="22"/>
        <end position="209"/>
    </location>
</feature>
<comment type="similarity">
    <text evidence="2">Belongs to the band 7/mec-2 family. HflC subfamily.</text>
</comment>
<evidence type="ECO:0000313" key="8">
    <source>
        <dbReference type="EMBL" id="VAW35313.1"/>
    </source>
</evidence>
<organism evidence="8">
    <name type="scientific">hydrothermal vent metagenome</name>
    <dbReference type="NCBI Taxonomy" id="652676"/>
    <lineage>
        <taxon>unclassified sequences</taxon>
        <taxon>metagenomes</taxon>
        <taxon>ecological metagenomes</taxon>
    </lineage>
</organism>
<dbReference type="InterPro" id="IPR010200">
    <property type="entry name" value="HflC"/>
</dbReference>
<dbReference type="Pfam" id="PF01145">
    <property type="entry name" value="Band_7"/>
    <property type="match status" value="1"/>
</dbReference>
<accession>A0A3B0V4J2</accession>
<dbReference type="PANTHER" id="PTHR42911:SF1">
    <property type="entry name" value="MODULATOR OF FTSH PROTEASE HFLC"/>
    <property type="match status" value="1"/>
</dbReference>
<name>A0A3B0V4J2_9ZZZZ</name>
<dbReference type="InterPro" id="IPR001107">
    <property type="entry name" value="Band_7"/>
</dbReference>
<dbReference type="SUPFAM" id="SSF117892">
    <property type="entry name" value="Band 7/SPFH domain"/>
    <property type="match status" value="1"/>
</dbReference>
<reference evidence="8" key="1">
    <citation type="submission" date="2018-06" db="EMBL/GenBank/DDBJ databases">
        <authorList>
            <person name="Zhirakovskaya E."/>
        </authorList>
    </citation>
    <scope>NUCLEOTIDE SEQUENCE</scope>
</reference>
<keyword evidence="3 6" id="KW-0812">Transmembrane</keyword>
<proteinExistence type="inferred from homology"/>
<keyword evidence="5 6" id="KW-0472">Membrane</keyword>
<dbReference type="NCBIfam" id="TIGR01932">
    <property type="entry name" value="hflC"/>
    <property type="match status" value="1"/>
</dbReference>
<dbReference type="GO" id="GO:0016020">
    <property type="term" value="C:membrane"/>
    <property type="evidence" value="ECO:0007669"/>
    <property type="project" value="UniProtKB-SubCell"/>
</dbReference>
<dbReference type="AlphaFoldDB" id="A0A3B0V4J2"/>
<evidence type="ECO:0000256" key="6">
    <source>
        <dbReference type="SAM" id="Phobius"/>
    </source>
</evidence>
<dbReference type="PIRSF" id="PIRSF005651">
    <property type="entry name" value="HflC"/>
    <property type="match status" value="1"/>
</dbReference>
<comment type="subcellular location">
    <subcellularLocation>
        <location evidence="1">Membrane</location>
    </subcellularLocation>
</comment>
<dbReference type="Gene3D" id="3.30.479.30">
    <property type="entry name" value="Band 7 domain"/>
    <property type="match status" value="1"/>
</dbReference>
<gene>
    <name evidence="8" type="ORF">MNBD_DELTA04-537</name>
</gene>
<protein>
    <submittedName>
        <fullName evidence="8">HflC protein</fullName>
    </submittedName>
</protein>
<dbReference type="SMART" id="SM00244">
    <property type="entry name" value="PHB"/>
    <property type="match status" value="1"/>
</dbReference>
<evidence type="ECO:0000256" key="3">
    <source>
        <dbReference type="ARBA" id="ARBA00022692"/>
    </source>
</evidence>
<evidence type="ECO:0000256" key="4">
    <source>
        <dbReference type="ARBA" id="ARBA00022989"/>
    </source>
</evidence>
<evidence type="ECO:0000256" key="5">
    <source>
        <dbReference type="ARBA" id="ARBA00023136"/>
    </source>
</evidence>
<feature type="transmembrane region" description="Helical" evidence="6">
    <location>
        <begin position="7"/>
        <end position="27"/>
    </location>
</feature>
<sequence length="314" mass="35804">MKKIIQIILLVIVAGLIFTAWDGFYILKEGQQAIITQFGAPVGTPITAAGLKWKTPFIQHVQFFEKRILIWDGEPNQIPTNDKTFIYIETTARWRIADALHFLQAVGTENRAQTLLDDIINGTVRDLVSKNDLIEIIRSSDWTPAYMAANKKQEDAVMVPPKLGRDKISQMVLKVASKMTEKYGIKLVDVMFKRVNYIESVRKKVYERMISERQRIAAKKRSLGEGRKAEILGQVERKLKEITSTAQKEATMIKGQADAKATEIYGETYSKHPEFYAFEKSLASYQKILTRNTTLILSSNSELFKYLDSTKKSK</sequence>
<evidence type="ECO:0000256" key="2">
    <source>
        <dbReference type="ARBA" id="ARBA00007862"/>
    </source>
</evidence>
<keyword evidence="4 6" id="KW-1133">Transmembrane helix</keyword>
<dbReference type="EMBL" id="UOEY01000013">
    <property type="protein sequence ID" value="VAW35313.1"/>
    <property type="molecule type" value="Genomic_DNA"/>
</dbReference>
<dbReference type="PANTHER" id="PTHR42911">
    <property type="entry name" value="MODULATOR OF FTSH PROTEASE HFLC"/>
    <property type="match status" value="1"/>
</dbReference>
<dbReference type="CDD" id="cd03405">
    <property type="entry name" value="SPFH_HflC"/>
    <property type="match status" value="1"/>
</dbReference>
<evidence type="ECO:0000259" key="7">
    <source>
        <dbReference type="SMART" id="SM00244"/>
    </source>
</evidence>